<dbReference type="Pfam" id="PF03401">
    <property type="entry name" value="TctC"/>
    <property type="match status" value="1"/>
</dbReference>
<dbReference type="STRING" id="1938817.SAMN06296008_104134"/>
<dbReference type="EMBL" id="FWXJ01000004">
    <property type="protein sequence ID" value="SMC43788.1"/>
    <property type="molecule type" value="Genomic_DNA"/>
</dbReference>
<gene>
    <name evidence="2" type="ORF">SAMN06296008_104134</name>
</gene>
<dbReference type="InterPro" id="IPR005064">
    <property type="entry name" value="BUG"/>
</dbReference>
<sequence length="326" mass="35100">MMNHRMNVLFLNFLTLGLLMFGVNLSVHAQPTSMVRLVIAFPPGGPSDALARQLADQLGVELGQNVLVENKPGGNGAVAAQYVLNAPNDGKTLWLTTAGAITINPNLYPKLTYDVQQFAPVSLVVNNQEVLVVNGKNPVSDVDEFLKSSLLKKGGLNLTSSGIGSMPHMAISLFQDSTGKTFTHIPNKGAAPAITDLLGDHVDGFFGDIPGVLSYIQAGSLKAIGIAATQRNPLLPNVKTFDEMGIKGMHLNNWSAIYVSKGVSNSVLDELNSAVKRTLENKATFEKIKASGADPQWSTRSDLSRMAQNESTTWRRVIQKYNVKAE</sequence>
<dbReference type="Gene3D" id="3.40.190.10">
    <property type="entry name" value="Periplasmic binding protein-like II"/>
    <property type="match status" value="1"/>
</dbReference>
<dbReference type="OrthoDB" id="8678477at2"/>
<dbReference type="CDD" id="cd07012">
    <property type="entry name" value="PBP2_Bug_TTT"/>
    <property type="match status" value="1"/>
</dbReference>
<reference evidence="2 3" key="1">
    <citation type="submission" date="2017-04" db="EMBL/GenBank/DDBJ databases">
        <authorList>
            <person name="Afonso C.L."/>
            <person name="Miller P.J."/>
            <person name="Scott M.A."/>
            <person name="Spackman E."/>
            <person name="Goraichik I."/>
            <person name="Dimitrov K.M."/>
            <person name="Suarez D.L."/>
            <person name="Swayne D.E."/>
        </authorList>
    </citation>
    <scope>NUCLEOTIDE SEQUENCE [LARGE SCALE GENOMIC DNA]</scope>
    <source>
        <strain evidence="2 3">VK13</strain>
    </source>
</reference>
<accession>A0A1W1Z787</accession>
<dbReference type="AlphaFoldDB" id="A0A1W1Z787"/>
<name>A0A1W1Z787_9BURK</name>
<evidence type="ECO:0000256" key="1">
    <source>
        <dbReference type="ARBA" id="ARBA00006987"/>
    </source>
</evidence>
<proteinExistence type="inferred from homology"/>
<evidence type="ECO:0000313" key="2">
    <source>
        <dbReference type="EMBL" id="SMC43788.1"/>
    </source>
</evidence>
<comment type="similarity">
    <text evidence="1">Belongs to the UPF0065 (bug) family.</text>
</comment>
<dbReference type="PANTHER" id="PTHR42928">
    <property type="entry name" value="TRICARBOXYLATE-BINDING PROTEIN"/>
    <property type="match status" value="1"/>
</dbReference>
<dbReference type="Proteomes" id="UP000192708">
    <property type="component" value="Unassembled WGS sequence"/>
</dbReference>
<organism evidence="2 3">
    <name type="scientific">Polynucleobacter kasalickyi</name>
    <dbReference type="NCBI Taxonomy" id="1938817"/>
    <lineage>
        <taxon>Bacteria</taxon>
        <taxon>Pseudomonadati</taxon>
        <taxon>Pseudomonadota</taxon>
        <taxon>Betaproteobacteria</taxon>
        <taxon>Burkholderiales</taxon>
        <taxon>Burkholderiaceae</taxon>
        <taxon>Polynucleobacter</taxon>
    </lineage>
</organism>
<keyword evidence="3" id="KW-1185">Reference proteome</keyword>
<keyword evidence="2" id="KW-0675">Receptor</keyword>
<dbReference type="InterPro" id="IPR042100">
    <property type="entry name" value="Bug_dom1"/>
</dbReference>
<dbReference type="SUPFAM" id="SSF53850">
    <property type="entry name" value="Periplasmic binding protein-like II"/>
    <property type="match status" value="1"/>
</dbReference>
<dbReference type="PIRSF" id="PIRSF017082">
    <property type="entry name" value="YflP"/>
    <property type="match status" value="1"/>
</dbReference>
<dbReference type="Gene3D" id="3.40.190.150">
    <property type="entry name" value="Bordetella uptake gene, domain 1"/>
    <property type="match status" value="1"/>
</dbReference>
<evidence type="ECO:0000313" key="3">
    <source>
        <dbReference type="Proteomes" id="UP000192708"/>
    </source>
</evidence>
<protein>
    <submittedName>
        <fullName evidence="2">Tripartite-type tricarboxylate transporter, receptor component TctC</fullName>
    </submittedName>
</protein>
<dbReference type="RefSeq" id="WP_084283099.1">
    <property type="nucleotide sequence ID" value="NZ_FWXJ01000004.1"/>
</dbReference>
<dbReference type="PANTHER" id="PTHR42928:SF5">
    <property type="entry name" value="BLR1237 PROTEIN"/>
    <property type="match status" value="1"/>
</dbReference>